<dbReference type="Pfam" id="PF13561">
    <property type="entry name" value="adh_short_C2"/>
    <property type="match status" value="1"/>
</dbReference>
<dbReference type="InterPro" id="IPR036291">
    <property type="entry name" value="NAD(P)-bd_dom_sf"/>
</dbReference>
<evidence type="ECO:0000256" key="2">
    <source>
        <dbReference type="ARBA" id="ARBA00023002"/>
    </source>
</evidence>
<dbReference type="InterPro" id="IPR002347">
    <property type="entry name" value="SDR_fam"/>
</dbReference>
<dbReference type="RefSeq" id="WP_269444893.1">
    <property type="nucleotide sequence ID" value="NZ_CP097463.1"/>
</dbReference>
<keyword evidence="4" id="KW-1185">Reference proteome</keyword>
<evidence type="ECO:0000313" key="3">
    <source>
        <dbReference type="EMBL" id="WAX58345.1"/>
    </source>
</evidence>
<evidence type="ECO:0000256" key="1">
    <source>
        <dbReference type="ARBA" id="ARBA00006484"/>
    </source>
</evidence>
<name>A0ABY7K0H1_9ACTN</name>
<dbReference type="PRINTS" id="PR00081">
    <property type="entry name" value="GDHRDH"/>
</dbReference>
<comment type="similarity">
    <text evidence="1">Belongs to the short-chain dehydrogenases/reductases (SDR) family.</text>
</comment>
<proteinExistence type="inferred from homology"/>
<dbReference type="EMBL" id="CP097463">
    <property type="protein sequence ID" value="WAX58345.1"/>
    <property type="molecule type" value="Genomic_DNA"/>
</dbReference>
<evidence type="ECO:0000313" key="4">
    <source>
        <dbReference type="Proteomes" id="UP001164693"/>
    </source>
</evidence>
<sequence>MSAVLVAGGATGIGAAAVRTLRRRGDQVVLADINAAAAEALLRQDDHGPAWFVPSDFADPGAAAAVVDAALARTGGVLDVVFYNAGILEAHDLGDWTVQAWARSLQVNLSTPFHLVQSATPALRRSDAGRVILTSSTGAFRGHGGLHAYHATKAGLLGLVRGLADELGPDRITVNAVCPGWIDTPFNEPFWNQQPDPDAARRALEASIPLRRQGLPDDVTGLIVFLASDASAYITGQALIVDGGYTAV</sequence>
<gene>
    <name evidence="3" type="ORF">M6B22_06160</name>
</gene>
<dbReference type="PRINTS" id="PR00080">
    <property type="entry name" value="SDRFAMILY"/>
</dbReference>
<dbReference type="PANTHER" id="PTHR42760:SF133">
    <property type="entry name" value="3-OXOACYL-[ACYL-CARRIER-PROTEIN] REDUCTASE"/>
    <property type="match status" value="1"/>
</dbReference>
<dbReference type="Proteomes" id="UP001164693">
    <property type="component" value="Chromosome"/>
</dbReference>
<dbReference type="PANTHER" id="PTHR42760">
    <property type="entry name" value="SHORT-CHAIN DEHYDROGENASES/REDUCTASES FAMILY MEMBER"/>
    <property type="match status" value="1"/>
</dbReference>
<reference evidence="3" key="1">
    <citation type="submission" date="2022-05" db="EMBL/GenBank/DDBJ databases">
        <title>Jatrophihabitans sp. SB3-54 whole genome sequence.</title>
        <authorList>
            <person name="Suh M.K."/>
            <person name="Eom M.K."/>
            <person name="Kim J.S."/>
            <person name="Kim H.S."/>
            <person name="Do H.E."/>
            <person name="Shin Y.K."/>
            <person name="Lee J.-S."/>
        </authorList>
    </citation>
    <scope>NUCLEOTIDE SEQUENCE</scope>
    <source>
        <strain evidence="3">SB3-54</strain>
    </source>
</reference>
<organism evidence="3 4">
    <name type="scientific">Jatrophihabitans cynanchi</name>
    <dbReference type="NCBI Taxonomy" id="2944128"/>
    <lineage>
        <taxon>Bacteria</taxon>
        <taxon>Bacillati</taxon>
        <taxon>Actinomycetota</taxon>
        <taxon>Actinomycetes</taxon>
        <taxon>Jatrophihabitantales</taxon>
        <taxon>Jatrophihabitantaceae</taxon>
        <taxon>Jatrophihabitans</taxon>
    </lineage>
</organism>
<accession>A0ABY7K0H1</accession>
<protein>
    <submittedName>
        <fullName evidence="3">SDR family oxidoreductase</fullName>
    </submittedName>
</protein>
<dbReference type="SUPFAM" id="SSF51735">
    <property type="entry name" value="NAD(P)-binding Rossmann-fold domains"/>
    <property type="match status" value="1"/>
</dbReference>
<dbReference type="Gene3D" id="3.40.50.720">
    <property type="entry name" value="NAD(P)-binding Rossmann-like Domain"/>
    <property type="match status" value="1"/>
</dbReference>
<keyword evidence="2" id="KW-0560">Oxidoreductase</keyword>
<dbReference type="CDD" id="cd05233">
    <property type="entry name" value="SDR_c"/>
    <property type="match status" value="1"/>
</dbReference>